<dbReference type="EC" id="1.8.4.12" evidence="2 9"/>
<evidence type="ECO:0000256" key="9">
    <source>
        <dbReference type="HAMAP-Rule" id="MF_01400"/>
    </source>
</evidence>
<name>W7QH94_9ALTE</name>
<dbReference type="AlphaFoldDB" id="W7QH94"/>
<dbReference type="InterPro" id="IPR011057">
    <property type="entry name" value="Mss4-like_sf"/>
</dbReference>
<evidence type="ECO:0000256" key="8">
    <source>
        <dbReference type="ARBA" id="ARBA00075819"/>
    </source>
</evidence>
<comment type="catalytic activity">
    <reaction evidence="7 9">
        <text>L-methionyl-[protein] + [thioredoxin]-disulfide + H2O = L-methionyl-(R)-S-oxide-[protein] + [thioredoxin]-dithiol</text>
        <dbReference type="Rhea" id="RHEA:24164"/>
        <dbReference type="Rhea" id="RHEA-COMP:10698"/>
        <dbReference type="Rhea" id="RHEA-COMP:10700"/>
        <dbReference type="Rhea" id="RHEA-COMP:12313"/>
        <dbReference type="Rhea" id="RHEA-COMP:12314"/>
        <dbReference type="ChEBI" id="CHEBI:15377"/>
        <dbReference type="ChEBI" id="CHEBI:16044"/>
        <dbReference type="ChEBI" id="CHEBI:29950"/>
        <dbReference type="ChEBI" id="CHEBI:45764"/>
        <dbReference type="ChEBI" id="CHEBI:50058"/>
        <dbReference type="EC" id="1.8.4.12"/>
    </reaction>
</comment>
<feature type="binding site" evidence="9">
    <location>
        <position position="43"/>
    </location>
    <ligand>
        <name>Zn(2+)</name>
        <dbReference type="ChEBI" id="CHEBI:29105"/>
    </ligand>
</feature>
<sequence>MKDDKHWLETLDAETYRVTRQGGTEYPFTGKLLNNKKTGVYHCVCCKTPLFTSEQKYDSGCGWPAFFDALDKEKIKFLMDDSHGMHRTEVRCGECDAHLGHVFDDGPEPTGIRYCINSVCLDFNEAENVKPIKG</sequence>
<evidence type="ECO:0000256" key="7">
    <source>
        <dbReference type="ARBA" id="ARBA00048488"/>
    </source>
</evidence>
<evidence type="ECO:0000256" key="4">
    <source>
        <dbReference type="ARBA" id="ARBA00022723"/>
    </source>
</evidence>
<dbReference type="RefSeq" id="WP_035012782.1">
    <property type="nucleotide sequence ID" value="NZ_ARZY01000001.1"/>
</dbReference>
<dbReference type="STRING" id="1328313.DS2_01320"/>
<dbReference type="GO" id="GO:0033743">
    <property type="term" value="F:peptide-methionine (R)-S-oxide reductase activity"/>
    <property type="evidence" value="ECO:0007669"/>
    <property type="project" value="UniProtKB-UniRule"/>
</dbReference>
<evidence type="ECO:0000313" key="11">
    <source>
        <dbReference type="EMBL" id="EWH12319.1"/>
    </source>
</evidence>
<dbReference type="PROSITE" id="PS51790">
    <property type="entry name" value="MSRB"/>
    <property type="match status" value="1"/>
</dbReference>
<protein>
    <recommendedName>
        <fullName evidence="3 9">Peptide methionine sulfoxide reductase MsrB</fullName>
        <ecNumber evidence="2 9">1.8.4.12</ecNumber>
    </recommendedName>
    <alternativeName>
        <fullName evidence="8 9">Peptide-methionine (R)-S-oxide reductase</fullName>
    </alternativeName>
</protein>
<comment type="caution">
    <text evidence="11">The sequence shown here is derived from an EMBL/GenBank/DDBJ whole genome shotgun (WGS) entry which is preliminary data.</text>
</comment>
<feature type="active site" description="Nucleophile" evidence="9">
    <location>
        <position position="115"/>
    </location>
</feature>
<dbReference type="HAMAP" id="MF_01400">
    <property type="entry name" value="MsrB"/>
    <property type="match status" value="1"/>
</dbReference>
<dbReference type="PANTHER" id="PTHR10173">
    <property type="entry name" value="METHIONINE SULFOXIDE REDUCTASE"/>
    <property type="match status" value="1"/>
</dbReference>
<comment type="similarity">
    <text evidence="1 9">Belongs to the MsrB Met sulfoxide reductase family.</text>
</comment>
<dbReference type="GO" id="GO:0030091">
    <property type="term" value="P:protein repair"/>
    <property type="evidence" value="ECO:0007669"/>
    <property type="project" value="InterPro"/>
</dbReference>
<dbReference type="SUPFAM" id="SSF51316">
    <property type="entry name" value="Mss4-like"/>
    <property type="match status" value="1"/>
</dbReference>
<dbReference type="FunFam" id="2.170.150.20:FF:000001">
    <property type="entry name" value="Peptide methionine sulfoxide reductase MsrB"/>
    <property type="match status" value="1"/>
</dbReference>
<organism evidence="11 12">
    <name type="scientific">Catenovulum agarivorans DS-2</name>
    <dbReference type="NCBI Taxonomy" id="1328313"/>
    <lineage>
        <taxon>Bacteria</taxon>
        <taxon>Pseudomonadati</taxon>
        <taxon>Pseudomonadota</taxon>
        <taxon>Gammaproteobacteria</taxon>
        <taxon>Alteromonadales</taxon>
        <taxon>Alteromonadaceae</taxon>
        <taxon>Catenovulum</taxon>
    </lineage>
</organism>
<proteinExistence type="inferred from homology"/>
<dbReference type="eggNOG" id="COG0229">
    <property type="taxonomic scope" value="Bacteria"/>
</dbReference>
<evidence type="ECO:0000256" key="1">
    <source>
        <dbReference type="ARBA" id="ARBA00007174"/>
    </source>
</evidence>
<evidence type="ECO:0000259" key="10">
    <source>
        <dbReference type="PROSITE" id="PS51790"/>
    </source>
</evidence>
<feature type="binding site" evidence="9">
    <location>
        <position position="95"/>
    </location>
    <ligand>
        <name>Zn(2+)</name>
        <dbReference type="ChEBI" id="CHEBI:29105"/>
    </ligand>
</feature>
<dbReference type="PANTHER" id="PTHR10173:SF52">
    <property type="entry name" value="METHIONINE-R-SULFOXIDE REDUCTASE B1"/>
    <property type="match status" value="1"/>
</dbReference>
<dbReference type="GO" id="GO:0005737">
    <property type="term" value="C:cytoplasm"/>
    <property type="evidence" value="ECO:0007669"/>
    <property type="project" value="TreeGrafter"/>
</dbReference>
<reference evidence="11 12" key="1">
    <citation type="journal article" date="2014" name="Genome Announc.">
        <title>Draft Genome Sequence of the Agar-Degrading Bacterium Catenovulum sp. Strain DS-2, Isolated from Intestines of Haliotis diversicolor.</title>
        <authorList>
            <person name="Shan D."/>
            <person name="Li X."/>
            <person name="Gu Z."/>
            <person name="Wei G."/>
            <person name="Gao Z."/>
            <person name="Shao Z."/>
        </authorList>
    </citation>
    <scope>NUCLEOTIDE SEQUENCE [LARGE SCALE GENOMIC DNA]</scope>
    <source>
        <strain evidence="11 12">DS-2</strain>
    </source>
</reference>
<gene>
    <name evidence="9" type="primary">msrB</name>
    <name evidence="11" type="ORF">DS2_01320</name>
</gene>
<feature type="binding site" evidence="9">
    <location>
        <position position="92"/>
    </location>
    <ligand>
        <name>Zn(2+)</name>
        <dbReference type="ChEBI" id="CHEBI:29105"/>
    </ligand>
</feature>
<evidence type="ECO:0000256" key="2">
    <source>
        <dbReference type="ARBA" id="ARBA00012499"/>
    </source>
</evidence>
<keyword evidence="6 9" id="KW-0560">Oxidoreductase</keyword>
<comment type="cofactor">
    <cofactor evidence="9">
        <name>Zn(2+)</name>
        <dbReference type="ChEBI" id="CHEBI:29105"/>
    </cofactor>
    <text evidence="9">Binds 1 zinc ion per subunit. The zinc ion is important for the structural integrity of the protein.</text>
</comment>
<feature type="binding site" evidence="9">
    <location>
        <position position="46"/>
    </location>
    <ligand>
        <name>Zn(2+)</name>
        <dbReference type="ChEBI" id="CHEBI:29105"/>
    </ligand>
</feature>
<dbReference type="GO" id="GO:0006979">
    <property type="term" value="P:response to oxidative stress"/>
    <property type="evidence" value="ECO:0007669"/>
    <property type="project" value="InterPro"/>
</dbReference>
<dbReference type="Gene3D" id="2.170.150.20">
    <property type="entry name" value="Peptide methionine sulfoxide reductase"/>
    <property type="match status" value="1"/>
</dbReference>
<dbReference type="EMBL" id="ARZY01000001">
    <property type="protein sequence ID" value="EWH12319.1"/>
    <property type="molecule type" value="Genomic_DNA"/>
</dbReference>
<accession>W7QH94</accession>
<evidence type="ECO:0000256" key="6">
    <source>
        <dbReference type="ARBA" id="ARBA00023002"/>
    </source>
</evidence>
<dbReference type="PATRIC" id="fig|1328313.3.peg.276"/>
<evidence type="ECO:0000313" key="12">
    <source>
        <dbReference type="Proteomes" id="UP000019276"/>
    </source>
</evidence>
<keyword evidence="12" id="KW-1185">Reference proteome</keyword>
<keyword evidence="5 9" id="KW-0862">Zinc</keyword>
<evidence type="ECO:0000256" key="3">
    <source>
        <dbReference type="ARBA" id="ARBA00021130"/>
    </source>
</evidence>
<dbReference type="OrthoDB" id="4174719at2"/>
<dbReference type="InterPro" id="IPR002579">
    <property type="entry name" value="Met_Sox_Rdtase_MsrB_dom"/>
</dbReference>
<dbReference type="GO" id="GO:0008270">
    <property type="term" value="F:zinc ion binding"/>
    <property type="evidence" value="ECO:0007669"/>
    <property type="project" value="UniProtKB-UniRule"/>
</dbReference>
<dbReference type="InterPro" id="IPR028427">
    <property type="entry name" value="Met_Sox_Rdtase_MsrB"/>
</dbReference>
<feature type="domain" description="MsrB" evidence="10">
    <location>
        <begin position="4"/>
        <end position="126"/>
    </location>
</feature>
<dbReference type="Pfam" id="PF01641">
    <property type="entry name" value="SelR"/>
    <property type="match status" value="1"/>
</dbReference>
<keyword evidence="4 9" id="KW-0479">Metal-binding</keyword>
<dbReference type="Proteomes" id="UP000019276">
    <property type="component" value="Unassembled WGS sequence"/>
</dbReference>
<dbReference type="NCBIfam" id="TIGR00357">
    <property type="entry name" value="peptide-methionine (R)-S-oxide reductase MsrB"/>
    <property type="match status" value="1"/>
</dbReference>
<evidence type="ECO:0000256" key="5">
    <source>
        <dbReference type="ARBA" id="ARBA00022833"/>
    </source>
</evidence>